<dbReference type="AlphaFoldDB" id="A0A2A9CPL4"/>
<dbReference type="OrthoDB" id="3233083at2"/>
<name>A0A2A9CPL4_9ACTN</name>
<gene>
    <name evidence="1" type="ORF">ATK74_0822</name>
</gene>
<comment type="caution">
    <text evidence="1">The sequence shown here is derived from an EMBL/GenBank/DDBJ whole genome shotgun (WGS) entry which is preliminary data.</text>
</comment>
<dbReference type="RefSeq" id="WP_098459843.1">
    <property type="nucleotide sequence ID" value="NZ_PDJC01000001.1"/>
</dbReference>
<keyword evidence="2" id="KW-1185">Reference proteome</keyword>
<proteinExistence type="predicted"/>
<dbReference type="Proteomes" id="UP000226079">
    <property type="component" value="Unassembled WGS sequence"/>
</dbReference>
<dbReference type="Pfam" id="PF25673">
    <property type="entry name" value="Terminase_7"/>
    <property type="match status" value="1"/>
</dbReference>
<organism evidence="1 2">
    <name type="scientific">Propionicimonas paludicola</name>
    <dbReference type="NCBI Taxonomy" id="185243"/>
    <lineage>
        <taxon>Bacteria</taxon>
        <taxon>Bacillati</taxon>
        <taxon>Actinomycetota</taxon>
        <taxon>Actinomycetes</taxon>
        <taxon>Propionibacteriales</taxon>
        <taxon>Nocardioidaceae</taxon>
        <taxon>Propionicimonas</taxon>
    </lineage>
</organism>
<dbReference type="EMBL" id="PDJC01000001">
    <property type="protein sequence ID" value="PFG16288.1"/>
    <property type="molecule type" value="Genomic_DNA"/>
</dbReference>
<evidence type="ECO:0000313" key="2">
    <source>
        <dbReference type="Proteomes" id="UP000226079"/>
    </source>
</evidence>
<accession>A0A2A9CPL4</accession>
<protein>
    <submittedName>
        <fullName evidence="1">Uncharacterized protein</fullName>
    </submittedName>
</protein>
<sequence>MPVPGRKQKTEGQAITRHPPTTEWVLVEDVPFTGGPKLPRTQPDGRAWPTWTKRWWATVSTMPHCSLWTASDWEFAMDTAALKAKFHTDGGTGMATEIRNREKVLGTTVDYRRDLRIRYFTRKPEVAEDAAPAAVVSLDDYREL</sequence>
<dbReference type="InterPro" id="IPR057972">
    <property type="entry name" value="Terminase_7"/>
</dbReference>
<evidence type="ECO:0000313" key="1">
    <source>
        <dbReference type="EMBL" id="PFG16288.1"/>
    </source>
</evidence>
<reference evidence="1 2" key="1">
    <citation type="submission" date="2017-10" db="EMBL/GenBank/DDBJ databases">
        <title>Sequencing the genomes of 1000 actinobacteria strains.</title>
        <authorList>
            <person name="Klenk H.-P."/>
        </authorList>
    </citation>
    <scope>NUCLEOTIDE SEQUENCE [LARGE SCALE GENOMIC DNA]</scope>
    <source>
        <strain evidence="1 2">DSM 15597</strain>
    </source>
</reference>